<evidence type="ECO:0000256" key="9">
    <source>
        <dbReference type="ARBA" id="ARBA00066937"/>
    </source>
</evidence>
<feature type="compositionally biased region" description="Polar residues" evidence="11">
    <location>
        <begin position="409"/>
        <end position="423"/>
    </location>
</feature>
<evidence type="ECO:0000256" key="11">
    <source>
        <dbReference type="SAM" id="MobiDB-lite"/>
    </source>
</evidence>
<dbReference type="Pfam" id="PF25904">
    <property type="entry name" value="Tmrp11_N"/>
    <property type="match status" value="1"/>
</dbReference>
<keyword evidence="3 10" id="KW-0820">tRNA-binding</keyword>
<dbReference type="SUPFAM" id="SSF53335">
    <property type="entry name" value="S-adenosyl-L-methionine-dependent methyltransferases"/>
    <property type="match status" value="1"/>
</dbReference>
<dbReference type="InterPro" id="IPR059073">
    <property type="entry name" value="TRMT11_N"/>
</dbReference>
<evidence type="ECO:0000259" key="13">
    <source>
        <dbReference type="Pfam" id="PF25904"/>
    </source>
</evidence>
<dbReference type="PIRSF" id="PIRSF017259">
    <property type="entry name" value="tRNA_mtfrase_TRM11"/>
    <property type="match status" value="1"/>
</dbReference>
<dbReference type="PANTHER" id="PTHR13370:SF3">
    <property type="entry name" value="TRNA (GUANINE(10)-N2)-METHYLTRANSFERASE HOMOLOG"/>
    <property type="match status" value="1"/>
</dbReference>
<dbReference type="GO" id="GO:0032259">
    <property type="term" value="P:methylation"/>
    <property type="evidence" value="ECO:0007669"/>
    <property type="project" value="UniProtKB-UniRule"/>
</dbReference>
<dbReference type="PANTHER" id="PTHR13370">
    <property type="entry name" value="RNA METHYLASE-RELATED"/>
    <property type="match status" value="1"/>
</dbReference>
<name>A0AAD5JNS3_9FUNG</name>
<feature type="domain" description="Ribosomal RNA large subunit methyltransferase K/L-like methyltransferase" evidence="12">
    <location>
        <begin position="185"/>
        <end position="302"/>
    </location>
</feature>
<evidence type="ECO:0000256" key="6">
    <source>
        <dbReference type="ARBA" id="ARBA00022691"/>
    </source>
</evidence>
<comment type="similarity">
    <text evidence="10">Belongs to the class I-like SAM-binding methyltransferase superfamily. TRM11 methyltransferase family.</text>
</comment>
<evidence type="ECO:0000313" key="14">
    <source>
        <dbReference type="EMBL" id="KAI9246752.1"/>
    </source>
</evidence>
<evidence type="ECO:0000256" key="10">
    <source>
        <dbReference type="PROSITE-ProRule" id="PRU00959"/>
    </source>
</evidence>
<gene>
    <name evidence="14" type="ORF">BDA99DRAFT_526852</name>
</gene>
<dbReference type="EMBL" id="JAIXMP010000045">
    <property type="protein sequence ID" value="KAI9246752.1"/>
    <property type="molecule type" value="Genomic_DNA"/>
</dbReference>
<dbReference type="Pfam" id="PF01170">
    <property type="entry name" value="UPF0020"/>
    <property type="match status" value="1"/>
</dbReference>
<dbReference type="GO" id="GO:0160102">
    <property type="term" value="F:tRNA (guanine(10)-N2)-methyltransferase activity"/>
    <property type="evidence" value="ECO:0007669"/>
    <property type="project" value="UniProtKB-EC"/>
</dbReference>
<evidence type="ECO:0000256" key="7">
    <source>
        <dbReference type="ARBA" id="ARBA00022694"/>
    </source>
</evidence>
<dbReference type="InterPro" id="IPR029063">
    <property type="entry name" value="SAM-dependent_MTases_sf"/>
</dbReference>
<feature type="compositionally biased region" description="Basic and acidic residues" evidence="11">
    <location>
        <begin position="452"/>
        <end position="466"/>
    </location>
</feature>
<sequence length="487" mass="55203">MPTYLIHFAQFHEEFRLPELFSLAKLERVHLECDENKYRLDNPFFKITLDSDQDARKLIQRSILIKNIYALWAEADSYGKVHAQIKDQPELWNGKYDDVSFKFTVSAFNSTVSVTQQREIINSFSYLGFNGPISMKNPDYRFCVMEDYGSGTPTPDVEPIREWIYMGVLVASGGRDTVQKYNLKKRKYLGTTSMDAELSLVMANQAQAAPGKLIYDPFVGTGSFLFTCAHFGAFTLGSDIDGRQIRGKGTSSVKSNIEQYNLQGKVLDSLVFDVCHHPWRTKAWLDAIVTDPPYGVRAGAKRLGRKEDSKKPLQMRTYEGSPMHVREDYYPPTKPYEMSEVLADLLNFAAEHLRVGGRLVYWLPTVVEQYSSADLPKHPSMTLISNSEQNFGLWARRLITMEKTREWDPSQTITAQDTESSCIPTEKTEIKPAAEAPSSSTTTSEMPEGAVEDPKRPGHYLFREKYFNNFGRDTPESSAASSESEAK</sequence>
<dbReference type="PROSITE" id="PS00092">
    <property type="entry name" value="N6_MTASE"/>
    <property type="match status" value="1"/>
</dbReference>
<reference evidence="14" key="1">
    <citation type="journal article" date="2022" name="IScience">
        <title>Evolution of zygomycete secretomes and the origins of terrestrial fungal ecologies.</title>
        <authorList>
            <person name="Chang Y."/>
            <person name="Wang Y."/>
            <person name="Mondo S."/>
            <person name="Ahrendt S."/>
            <person name="Andreopoulos W."/>
            <person name="Barry K."/>
            <person name="Beard J."/>
            <person name="Benny G.L."/>
            <person name="Blankenship S."/>
            <person name="Bonito G."/>
            <person name="Cuomo C."/>
            <person name="Desiro A."/>
            <person name="Gervers K.A."/>
            <person name="Hundley H."/>
            <person name="Kuo A."/>
            <person name="LaButti K."/>
            <person name="Lang B.F."/>
            <person name="Lipzen A."/>
            <person name="O'Donnell K."/>
            <person name="Pangilinan J."/>
            <person name="Reynolds N."/>
            <person name="Sandor L."/>
            <person name="Smith M.E."/>
            <person name="Tsang A."/>
            <person name="Grigoriev I.V."/>
            <person name="Stajich J.E."/>
            <person name="Spatafora J.W."/>
        </authorList>
    </citation>
    <scope>NUCLEOTIDE SEQUENCE</scope>
    <source>
        <strain evidence="14">RSA 2281</strain>
    </source>
</reference>
<evidence type="ECO:0000256" key="1">
    <source>
        <dbReference type="ARBA" id="ARBA00004496"/>
    </source>
</evidence>
<evidence type="ECO:0000259" key="12">
    <source>
        <dbReference type="Pfam" id="PF01170"/>
    </source>
</evidence>
<keyword evidence="5 10" id="KW-0808">Transferase</keyword>
<protein>
    <recommendedName>
        <fullName evidence="9">tRNA (guanine(10)-N(2))-methyltransferase</fullName>
        <ecNumber evidence="9">2.1.1.214</ecNumber>
    </recommendedName>
</protein>
<dbReference type="GO" id="GO:0005737">
    <property type="term" value="C:cytoplasm"/>
    <property type="evidence" value="ECO:0007669"/>
    <property type="project" value="UniProtKB-SubCell"/>
</dbReference>
<evidence type="ECO:0000256" key="4">
    <source>
        <dbReference type="ARBA" id="ARBA00022603"/>
    </source>
</evidence>
<dbReference type="InterPro" id="IPR000241">
    <property type="entry name" value="RlmKL-like_Mtase"/>
</dbReference>
<evidence type="ECO:0000256" key="8">
    <source>
        <dbReference type="ARBA" id="ARBA00022884"/>
    </source>
</evidence>
<organism evidence="14 15">
    <name type="scientific">Phascolomyces articulosus</name>
    <dbReference type="NCBI Taxonomy" id="60185"/>
    <lineage>
        <taxon>Eukaryota</taxon>
        <taxon>Fungi</taxon>
        <taxon>Fungi incertae sedis</taxon>
        <taxon>Mucoromycota</taxon>
        <taxon>Mucoromycotina</taxon>
        <taxon>Mucoromycetes</taxon>
        <taxon>Mucorales</taxon>
        <taxon>Lichtheimiaceae</taxon>
        <taxon>Phascolomyces</taxon>
    </lineage>
</organism>
<dbReference type="GO" id="GO:0008033">
    <property type="term" value="P:tRNA processing"/>
    <property type="evidence" value="ECO:0007669"/>
    <property type="project" value="UniProtKB-UniRule"/>
</dbReference>
<keyword evidence="2" id="KW-0963">Cytoplasm</keyword>
<dbReference type="GO" id="GO:0000049">
    <property type="term" value="F:tRNA binding"/>
    <property type="evidence" value="ECO:0007669"/>
    <property type="project" value="UniProtKB-UniRule"/>
</dbReference>
<feature type="compositionally biased region" description="Low complexity" evidence="11">
    <location>
        <begin position="433"/>
        <end position="448"/>
    </location>
</feature>
<keyword evidence="6 10" id="KW-0949">S-adenosyl-L-methionine</keyword>
<feature type="region of interest" description="Disordered" evidence="11">
    <location>
        <begin position="406"/>
        <end position="487"/>
    </location>
</feature>
<comment type="caution">
    <text evidence="14">The sequence shown here is derived from an EMBL/GenBank/DDBJ whole genome shotgun (WGS) entry which is preliminary data.</text>
</comment>
<dbReference type="EC" id="2.1.1.214" evidence="9"/>
<evidence type="ECO:0000256" key="5">
    <source>
        <dbReference type="ARBA" id="ARBA00022679"/>
    </source>
</evidence>
<dbReference type="Gene3D" id="3.40.50.150">
    <property type="entry name" value="Vaccinia Virus protein VP39"/>
    <property type="match status" value="1"/>
</dbReference>
<keyword evidence="4 10" id="KW-0489">Methyltransferase</keyword>
<keyword evidence="15" id="KW-1185">Reference proteome</keyword>
<keyword evidence="8 10" id="KW-0694">RNA-binding</keyword>
<feature type="compositionally biased region" description="Low complexity" evidence="11">
    <location>
        <begin position="476"/>
        <end position="487"/>
    </location>
</feature>
<proteinExistence type="inferred from homology"/>
<feature type="domain" description="tRNA (guanine(10)-N(2))-methyltransferase TRMT11 N-terminal" evidence="13">
    <location>
        <begin position="3"/>
        <end position="175"/>
    </location>
</feature>
<dbReference type="GO" id="GO:0043527">
    <property type="term" value="C:tRNA methyltransferase complex"/>
    <property type="evidence" value="ECO:0007669"/>
    <property type="project" value="UniProtKB-ARBA"/>
</dbReference>
<dbReference type="PRINTS" id="PR00507">
    <property type="entry name" value="N12N6MTFRASE"/>
</dbReference>
<evidence type="ECO:0000256" key="3">
    <source>
        <dbReference type="ARBA" id="ARBA00022555"/>
    </source>
</evidence>
<dbReference type="AlphaFoldDB" id="A0AAD5JNS3"/>
<reference evidence="14" key="2">
    <citation type="submission" date="2023-02" db="EMBL/GenBank/DDBJ databases">
        <authorList>
            <consortium name="DOE Joint Genome Institute"/>
            <person name="Mondo S.J."/>
            <person name="Chang Y."/>
            <person name="Wang Y."/>
            <person name="Ahrendt S."/>
            <person name="Andreopoulos W."/>
            <person name="Barry K."/>
            <person name="Beard J."/>
            <person name="Benny G.L."/>
            <person name="Blankenship S."/>
            <person name="Bonito G."/>
            <person name="Cuomo C."/>
            <person name="Desiro A."/>
            <person name="Gervers K.A."/>
            <person name="Hundley H."/>
            <person name="Kuo A."/>
            <person name="LaButti K."/>
            <person name="Lang B.F."/>
            <person name="Lipzen A."/>
            <person name="O'Donnell K."/>
            <person name="Pangilinan J."/>
            <person name="Reynolds N."/>
            <person name="Sandor L."/>
            <person name="Smith M.W."/>
            <person name="Tsang A."/>
            <person name="Grigoriev I.V."/>
            <person name="Stajich J.E."/>
            <person name="Spatafora J.W."/>
        </authorList>
    </citation>
    <scope>NUCLEOTIDE SEQUENCE</scope>
    <source>
        <strain evidence="14">RSA 2281</strain>
    </source>
</reference>
<evidence type="ECO:0000256" key="2">
    <source>
        <dbReference type="ARBA" id="ARBA00022490"/>
    </source>
</evidence>
<comment type="subcellular location">
    <subcellularLocation>
        <location evidence="1">Cytoplasm</location>
    </subcellularLocation>
</comment>
<dbReference type="PROSITE" id="PS51627">
    <property type="entry name" value="SAM_MT_TRM11"/>
    <property type="match status" value="1"/>
</dbReference>
<dbReference type="Proteomes" id="UP001209540">
    <property type="component" value="Unassembled WGS sequence"/>
</dbReference>
<evidence type="ECO:0000313" key="15">
    <source>
        <dbReference type="Proteomes" id="UP001209540"/>
    </source>
</evidence>
<dbReference type="InterPro" id="IPR002052">
    <property type="entry name" value="DNA_methylase_N6_adenine_CS"/>
</dbReference>
<dbReference type="InterPro" id="IPR016691">
    <property type="entry name" value="TRMT11"/>
</dbReference>
<accession>A0AAD5JNS3</accession>
<keyword evidence="7 10" id="KW-0819">tRNA processing</keyword>